<evidence type="ECO:0000259" key="3">
    <source>
        <dbReference type="Pfam" id="PF01936"/>
    </source>
</evidence>
<name>A0AAN1B2U4_MYCSY</name>
<dbReference type="Proteomes" id="UP001164481">
    <property type="component" value="Chromosome"/>
</dbReference>
<dbReference type="EMBL" id="CP107525">
    <property type="protein sequence ID" value="UZW64304.1"/>
    <property type="molecule type" value="Genomic_DNA"/>
</dbReference>
<evidence type="ECO:0000313" key="5">
    <source>
        <dbReference type="Proteomes" id="UP001164481"/>
    </source>
</evidence>
<feature type="region of interest" description="Disordered" evidence="2">
    <location>
        <begin position="173"/>
        <end position="199"/>
    </location>
</feature>
<evidence type="ECO:0000256" key="2">
    <source>
        <dbReference type="SAM" id="MobiDB-lite"/>
    </source>
</evidence>
<evidence type="ECO:0000256" key="1">
    <source>
        <dbReference type="SAM" id="Coils"/>
    </source>
</evidence>
<organism evidence="4 5">
    <name type="scientific">Mycoplasmopsis synoviae</name>
    <name type="common">Mycoplasma synoviae</name>
    <dbReference type="NCBI Taxonomy" id="2109"/>
    <lineage>
        <taxon>Bacteria</taxon>
        <taxon>Bacillati</taxon>
        <taxon>Mycoplasmatota</taxon>
        <taxon>Mycoplasmoidales</taxon>
        <taxon>Metamycoplasmataceae</taxon>
        <taxon>Mycoplasmopsis</taxon>
    </lineage>
</organism>
<dbReference type="Gene3D" id="3.40.50.1010">
    <property type="entry name" value="5'-nuclease"/>
    <property type="match status" value="1"/>
</dbReference>
<accession>A0AAN1B2U4</accession>
<feature type="coiled-coil region" evidence="1">
    <location>
        <begin position="256"/>
        <end position="290"/>
    </location>
</feature>
<proteinExistence type="predicted"/>
<dbReference type="InterPro" id="IPR021139">
    <property type="entry name" value="NYN"/>
</dbReference>
<dbReference type="PANTHER" id="PTHR35811">
    <property type="entry name" value="SLR1870 PROTEIN"/>
    <property type="match status" value="1"/>
</dbReference>
<feature type="domain" description="NYN" evidence="3">
    <location>
        <begin position="8"/>
        <end position="132"/>
    </location>
</feature>
<dbReference type="PANTHER" id="PTHR35811:SF1">
    <property type="entry name" value="HTH OST-TYPE DOMAIN-CONTAINING PROTEIN"/>
    <property type="match status" value="1"/>
</dbReference>
<dbReference type="Pfam" id="PF01936">
    <property type="entry name" value="NYN"/>
    <property type="match status" value="1"/>
</dbReference>
<protein>
    <submittedName>
        <fullName evidence="4">NYN domain-containing protein</fullName>
    </submittedName>
</protein>
<gene>
    <name evidence="4" type="ORF">OIE46_02905</name>
</gene>
<dbReference type="CDD" id="cd11297">
    <property type="entry name" value="PIN_LabA-like_N_1"/>
    <property type="match status" value="1"/>
</dbReference>
<keyword evidence="1" id="KW-0175">Coiled coil</keyword>
<reference evidence="4" key="1">
    <citation type="submission" date="2022-10" db="EMBL/GenBank/DDBJ databases">
        <authorList>
            <person name="Wei X."/>
        </authorList>
    </citation>
    <scope>NUCLEOTIDE SEQUENCE</scope>
    <source>
        <strain evidence="4">SD2</strain>
    </source>
</reference>
<dbReference type="RefSeq" id="WP_232953691.1">
    <property type="nucleotide sequence ID" value="NZ_CP012624.1"/>
</dbReference>
<dbReference type="GO" id="GO:0004540">
    <property type="term" value="F:RNA nuclease activity"/>
    <property type="evidence" value="ECO:0007669"/>
    <property type="project" value="InterPro"/>
</dbReference>
<reference evidence="4" key="2">
    <citation type="submission" date="2022-11" db="EMBL/GenBank/DDBJ databases">
        <title>complete genomes of mycoplasma synoviae ZX313 strain and SD2 strain.</title>
        <authorList>
            <person name="Zhong Q."/>
        </authorList>
    </citation>
    <scope>NUCLEOTIDE SEQUENCE</scope>
    <source>
        <strain evidence="4">SD2</strain>
    </source>
</reference>
<feature type="compositionally biased region" description="Basic residues" evidence="2">
    <location>
        <begin position="186"/>
        <end position="199"/>
    </location>
</feature>
<dbReference type="AlphaFoldDB" id="A0AAN1B2U4"/>
<evidence type="ECO:0000313" key="4">
    <source>
        <dbReference type="EMBL" id="UZW64304.1"/>
    </source>
</evidence>
<sequence length="385" mass="45198">MLNQRPNIALIIDYENYKSEKSIISLIKGLKFRGNLAIAKLITSDKSQINNKFHELEIVYQQKYIDGKSTADQRLIIETMQILYEKDIDIFCIATSDSDFVYLLQKLKSKNKYVILACESVASPWLKENAHEVFEENPIDTNKDLETNINENYLLDLLEEKIAPEKQLVVQEAQISNNENQAEKKNSRRRKRNRKKLKKANVNEITSEVQKAVLVENSETQNTETEKVEEVKNKEIIVDDSKKLFKSREQFFNFVTQFVKQESEEEKIKLESLENKLKDSKDLLQTFFKTDNLEKILKTKYKNSFWLRKENKTVFLSAINVKAINNFVINYVKNTTNPKLSRLQNSLKTTFKNFDLKKRTGYSRWKTYLESINIIDSGNKLNFKK</sequence>